<dbReference type="RefSeq" id="WP_147192321.1">
    <property type="nucleotide sequence ID" value="NZ_CP042435.1"/>
</dbReference>
<name>A0A5B8VDA6_9BACT</name>
<keyword evidence="3" id="KW-1185">Reference proteome</keyword>
<dbReference type="Gene3D" id="3.40.50.360">
    <property type="match status" value="1"/>
</dbReference>
<keyword evidence="1" id="KW-0472">Membrane</keyword>
<evidence type="ECO:0008006" key="4">
    <source>
        <dbReference type="Google" id="ProtNLM"/>
    </source>
</evidence>
<protein>
    <recommendedName>
        <fullName evidence="4">Dialkylresorcinol condensing enzyme DarA</fullName>
    </recommendedName>
</protein>
<sequence length="304" mass="34621">MSKKVLALYYTQSGQLEEITNNFLKPIADAGHSIEMHHLKPVDDFPFPWRTAPVFFDAMPESVKGVPKELQPFEFKENKYDLVVFAWQPWFLSPSIPANSMLHNQKVKAILKDTPVITLIGSRNMWLNAQEKVKKLLKDAGAKLVGNVALADRGNNQLGVLTIFHWMLNGKKERKWGILPMPGVAQADIDKVPIYGAIVAPYVSKGSYEGMQQELVNAKAVEIRYNLMYIESKAGIMFKIWGGKIYGSKKRKALLVAFKYYLLIALFVAAPIILLIHSILVRPFLFNRTKRKFEYFLGVNYNKE</sequence>
<dbReference type="AlphaFoldDB" id="A0A5B8VDA6"/>
<gene>
    <name evidence="2" type="ORF">FRZ67_19840</name>
</gene>
<dbReference type="SUPFAM" id="SSF52218">
    <property type="entry name" value="Flavoproteins"/>
    <property type="match status" value="1"/>
</dbReference>
<organism evidence="2 3">
    <name type="scientific">Panacibacter ginsenosidivorans</name>
    <dbReference type="NCBI Taxonomy" id="1813871"/>
    <lineage>
        <taxon>Bacteria</taxon>
        <taxon>Pseudomonadati</taxon>
        <taxon>Bacteroidota</taxon>
        <taxon>Chitinophagia</taxon>
        <taxon>Chitinophagales</taxon>
        <taxon>Chitinophagaceae</taxon>
        <taxon>Panacibacter</taxon>
    </lineage>
</organism>
<dbReference type="OrthoDB" id="4547866at2"/>
<evidence type="ECO:0000313" key="2">
    <source>
        <dbReference type="EMBL" id="QEC69444.1"/>
    </source>
</evidence>
<accession>A0A5B8VDA6</accession>
<evidence type="ECO:0000256" key="1">
    <source>
        <dbReference type="SAM" id="Phobius"/>
    </source>
</evidence>
<dbReference type="Proteomes" id="UP000321533">
    <property type="component" value="Chromosome"/>
</dbReference>
<evidence type="ECO:0000313" key="3">
    <source>
        <dbReference type="Proteomes" id="UP000321533"/>
    </source>
</evidence>
<keyword evidence="1" id="KW-1133">Transmembrane helix</keyword>
<dbReference type="KEGG" id="pgin:FRZ67_19840"/>
<reference evidence="2 3" key="1">
    <citation type="journal article" date="2016" name="Int. J. Syst. Evol. Microbiol.">
        <title>Panacibacter ginsenosidivorans gen. nov., sp. nov., with ginsenoside converting activity isolated from soil of a ginseng field.</title>
        <authorList>
            <person name="Siddiqi M.Z."/>
            <person name="Muhammad Shafi S."/>
            <person name="Choi K.D."/>
            <person name="Im W.T."/>
        </authorList>
    </citation>
    <scope>NUCLEOTIDE SEQUENCE [LARGE SCALE GENOMIC DNA]</scope>
    <source>
        <strain evidence="2 3">Gsoil1550</strain>
    </source>
</reference>
<keyword evidence="1" id="KW-0812">Transmembrane</keyword>
<dbReference type="EMBL" id="CP042435">
    <property type="protein sequence ID" value="QEC69444.1"/>
    <property type="molecule type" value="Genomic_DNA"/>
</dbReference>
<dbReference type="InterPro" id="IPR029039">
    <property type="entry name" value="Flavoprotein-like_sf"/>
</dbReference>
<feature type="transmembrane region" description="Helical" evidence="1">
    <location>
        <begin position="260"/>
        <end position="281"/>
    </location>
</feature>
<proteinExistence type="predicted"/>